<protein>
    <submittedName>
        <fullName evidence="2">Uncharacterized protein</fullName>
    </submittedName>
</protein>
<sequence>MDVHKPQPPGAPAGNYESRLPKPGEPKHYQLSAARLGSTQQEPPTKPVHFWFRTRYISALASEISNHHPHVLRLHIRPSIVPSLIASSIKFLPAFVQSWAKLLYPNGSFQTTSS</sequence>
<keyword evidence="3" id="KW-1185">Reference proteome</keyword>
<comment type="caution">
    <text evidence="2">The sequence shown here is derived from an EMBL/GenBank/DDBJ whole genome shotgun (WGS) entry which is preliminary data.</text>
</comment>
<proteinExistence type="predicted"/>
<dbReference type="EMBL" id="BAAFSV010000001">
    <property type="protein sequence ID" value="GAB1311854.1"/>
    <property type="molecule type" value="Genomic_DNA"/>
</dbReference>
<accession>A0ABQ0G271</accession>
<dbReference type="Proteomes" id="UP001628179">
    <property type="component" value="Unassembled WGS sequence"/>
</dbReference>
<dbReference type="RefSeq" id="XP_070913587.1">
    <property type="nucleotide sequence ID" value="XM_071057486.1"/>
</dbReference>
<evidence type="ECO:0000313" key="3">
    <source>
        <dbReference type="Proteomes" id="UP001628179"/>
    </source>
</evidence>
<feature type="region of interest" description="Disordered" evidence="1">
    <location>
        <begin position="1"/>
        <end position="27"/>
    </location>
</feature>
<feature type="compositionally biased region" description="Pro residues" evidence="1">
    <location>
        <begin position="1"/>
        <end position="11"/>
    </location>
</feature>
<dbReference type="GeneID" id="98172809"/>
<gene>
    <name evidence="2" type="ORF">MFIFM68171_02064</name>
</gene>
<evidence type="ECO:0000313" key="2">
    <source>
        <dbReference type="EMBL" id="GAB1311854.1"/>
    </source>
</evidence>
<reference evidence="2 3" key="1">
    <citation type="submission" date="2024-09" db="EMBL/GenBank/DDBJ databases">
        <title>Itraconazole resistance in Madurella fahalii resulting from another homologue of gene encoding cytochrome P450 14-alpha sterol demethylase (CYP51).</title>
        <authorList>
            <person name="Yoshioka I."/>
            <person name="Fahal A.H."/>
            <person name="Kaneko S."/>
            <person name="Yaguchi T."/>
        </authorList>
    </citation>
    <scope>NUCLEOTIDE SEQUENCE [LARGE SCALE GENOMIC DNA]</scope>
    <source>
        <strain evidence="2 3">IFM 68171</strain>
    </source>
</reference>
<evidence type="ECO:0000256" key="1">
    <source>
        <dbReference type="SAM" id="MobiDB-lite"/>
    </source>
</evidence>
<name>A0ABQ0G271_9PEZI</name>
<organism evidence="2 3">
    <name type="scientific">Madurella fahalii</name>
    <dbReference type="NCBI Taxonomy" id="1157608"/>
    <lineage>
        <taxon>Eukaryota</taxon>
        <taxon>Fungi</taxon>
        <taxon>Dikarya</taxon>
        <taxon>Ascomycota</taxon>
        <taxon>Pezizomycotina</taxon>
        <taxon>Sordariomycetes</taxon>
        <taxon>Sordariomycetidae</taxon>
        <taxon>Sordariales</taxon>
        <taxon>Sordariales incertae sedis</taxon>
        <taxon>Madurella</taxon>
    </lineage>
</organism>